<dbReference type="EMBL" id="BK015861">
    <property type="protein sequence ID" value="DAD70128.1"/>
    <property type="molecule type" value="Genomic_DNA"/>
</dbReference>
<reference evidence="1" key="1">
    <citation type="journal article" date="2021" name="Proc. Natl. Acad. Sci. U.S.A.">
        <title>A Catalog of Tens of Thousands of Viruses from Human Metagenomes Reveals Hidden Associations with Chronic Diseases.</title>
        <authorList>
            <person name="Tisza M.J."/>
            <person name="Buck C.B."/>
        </authorList>
    </citation>
    <scope>NUCLEOTIDE SEQUENCE</scope>
    <source>
        <strain evidence="1">Ct3o911</strain>
    </source>
</reference>
<proteinExistence type="predicted"/>
<organism evidence="1">
    <name type="scientific">Siphoviridae sp. ct3o911</name>
    <dbReference type="NCBI Taxonomy" id="2827560"/>
    <lineage>
        <taxon>Viruses</taxon>
        <taxon>Duplodnaviria</taxon>
        <taxon>Heunggongvirae</taxon>
        <taxon>Uroviricota</taxon>
        <taxon>Caudoviricetes</taxon>
    </lineage>
</organism>
<protein>
    <submittedName>
        <fullName evidence="1">Uncharacterized protein</fullName>
    </submittedName>
</protein>
<name>A0A8S5LJW8_9CAUD</name>
<accession>A0A8S5LJW8</accession>
<evidence type="ECO:0000313" key="1">
    <source>
        <dbReference type="EMBL" id="DAD70128.1"/>
    </source>
</evidence>
<sequence>MSLLLIYFNTFCNFTPYLGDFGFRSFASCPTLPFRKTAHILRTKKQSFATPLDKTMVRWYPLGKI</sequence>